<dbReference type="GO" id="GO:0030527">
    <property type="term" value="F:structural constituent of chromatin"/>
    <property type="evidence" value="ECO:0007669"/>
    <property type="project" value="InterPro"/>
</dbReference>
<organism evidence="3 4">
    <name type="scientific">Fructilactobacillus lindneri DSM 20690 = JCM 11027</name>
    <dbReference type="NCBI Taxonomy" id="1122148"/>
    <lineage>
        <taxon>Bacteria</taxon>
        <taxon>Bacillati</taxon>
        <taxon>Bacillota</taxon>
        <taxon>Bacilli</taxon>
        <taxon>Lactobacillales</taxon>
        <taxon>Lactobacillaceae</taxon>
        <taxon>Fructilactobacillus</taxon>
    </lineage>
</organism>
<comment type="similarity">
    <text evidence="2">Belongs to the bacterial histone-like protein family.</text>
</comment>
<name>A0A0R2JTT8_9LACO</name>
<sequence length="127" mass="14293">MALLPMNGHTTTYDEFTESVASKLGKSPASTKEILSDITDVVKESLMNKDQVMYRDLATFRLDVEGVRHVRVIETGDIETIPAKFYPHATFSDKIKEAVSELKVTPADLDLVKKVREVDAKDHRNED</sequence>
<dbReference type="Gene3D" id="4.10.520.10">
    <property type="entry name" value="IHF-like DNA-binding proteins"/>
    <property type="match status" value="1"/>
</dbReference>
<dbReference type="Proteomes" id="UP000051565">
    <property type="component" value="Unassembled WGS sequence"/>
</dbReference>
<dbReference type="Pfam" id="PF00216">
    <property type="entry name" value="Bac_DNA_binding"/>
    <property type="match status" value="1"/>
</dbReference>
<dbReference type="AlphaFoldDB" id="A0A0R2JTT8"/>
<dbReference type="InterPro" id="IPR000119">
    <property type="entry name" value="Hist_DNA-bd"/>
</dbReference>
<dbReference type="RefSeq" id="WP_054646589.1">
    <property type="nucleotide sequence ID" value="NZ_FUXS01000006.1"/>
</dbReference>
<evidence type="ECO:0000313" key="3">
    <source>
        <dbReference type="EMBL" id="KRN80472.1"/>
    </source>
</evidence>
<dbReference type="EMBL" id="JQBT01000010">
    <property type="protein sequence ID" value="KRN80472.1"/>
    <property type="molecule type" value="Genomic_DNA"/>
</dbReference>
<dbReference type="PATRIC" id="fig|1122148.6.peg.52"/>
<evidence type="ECO:0000256" key="1">
    <source>
        <dbReference type="ARBA" id="ARBA00021922"/>
    </source>
</evidence>
<evidence type="ECO:0000313" key="4">
    <source>
        <dbReference type="Proteomes" id="UP000051565"/>
    </source>
</evidence>
<proteinExistence type="inferred from homology"/>
<gene>
    <name evidence="3" type="ORF">IV52_GL000046</name>
</gene>
<accession>A0A0R2JTT8</accession>
<dbReference type="GeneID" id="61249487"/>
<dbReference type="GO" id="GO:0003677">
    <property type="term" value="F:DNA binding"/>
    <property type="evidence" value="ECO:0007669"/>
    <property type="project" value="InterPro"/>
</dbReference>
<comment type="caution">
    <text evidence="3">The sequence shown here is derived from an EMBL/GenBank/DDBJ whole genome shotgun (WGS) entry which is preliminary data.</text>
</comment>
<dbReference type="SMART" id="SM00411">
    <property type="entry name" value="BHL"/>
    <property type="match status" value="1"/>
</dbReference>
<evidence type="ECO:0000256" key="2">
    <source>
        <dbReference type="RuleBase" id="RU003939"/>
    </source>
</evidence>
<dbReference type="SUPFAM" id="SSF47729">
    <property type="entry name" value="IHF-like DNA-binding proteins"/>
    <property type="match status" value="1"/>
</dbReference>
<keyword evidence="4" id="KW-1185">Reference proteome</keyword>
<dbReference type="InterPro" id="IPR010992">
    <property type="entry name" value="IHF-like_DNA-bd_dom_sf"/>
</dbReference>
<reference evidence="3 4" key="1">
    <citation type="journal article" date="2015" name="Genome Announc.">
        <title>Expanding the biotechnology potential of lactobacilli through comparative genomics of 213 strains and associated genera.</title>
        <authorList>
            <person name="Sun Z."/>
            <person name="Harris H.M."/>
            <person name="McCann A."/>
            <person name="Guo C."/>
            <person name="Argimon S."/>
            <person name="Zhang W."/>
            <person name="Yang X."/>
            <person name="Jeffery I.B."/>
            <person name="Cooney J.C."/>
            <person name="Kagawa T.F."/>
            <person name="Liu W."/>
            <person name="Song Y."/>
            <person name="Salvetti E."/>
            <person name="Wrobel A."/>
            <person name="Rasinkangas P."/>
            <person name="Parkhill J."/>
            <person name="Rea M.C."/>
            <person name="O'Sullivan O."/>
            <person name="Ritari J."/>
            <person name="Douillard F.P."/>
            <person name="Paul Ross R."/>
            <person name="Yang R."/>
            <person name="Briner A.E."/>
            <person name="Felis G.E."/>
            <person name="de Vos W.M."/>
            <person name="Barrangou R."/>
            <person name="Klaenhammer T.R."/>
            <person name="Caufield P.W."/>
            <person name="Cui Y."/>
            <person name="Zhang H."/>
            <person name="O'Toole P.W."/>
        </authorList>
    </citation>
    <scope>NUCLEOTIDE SEQUENCE [LARGE SCALE GENOMIC DNA]</scope>
    <source>
        <strain evidence="3 4">DSM 20690</strain>
    </source>
</reference>
<protein>
    <recommendedName>
        <fullName evidence="1">DNA-binding protein HU</fullName>
    </recommendedName>
</protein>